<dbReference type="SUPFAM" id="SSF56300">
    <property type="entry name" value="Metallo-dependent phosphatases"/>
    <property type="match status" value="1"/>
</dbReference>
<sequence length="410" mass="45421">VSGTRRAFLGYTALAGATVLAGAAGMRGVRFPPLRFDPDPVPRSARHRRLGFGAQGNGAYFQREDEDQLVWRAFVPEPILHTNGTFTLRVGNIHPQAYLTVEGEVSLFSEKAQGLFRQVTGRTDNGAAILRWTLPHNESYRFTAIGDTGGDRELAWALERSQQLGAHFILHLGDIYYQLGDYDRAVAALAGSPLPVYTTAGNHDVHKGLDWSLADQFLSRIGPTNSTFQLGGIQFVNLDSAADTIPWSGGGRGRLLRALPALADNPGIRDYVVFTHRPISDPRPVDSRPSDHSIKRLGEDNWLYKELPRRGVSNVLNGHIHNTFEVEDRQLNVWICGEGLAHRDIVLGRQVARILVGDVAPGQAVGYRWEELAMPFESHCNSRLRRDMEKYAGHFAEQLERLAQACSKGN</sequence>
<feature type="non-terminal residue" evidence="2">
    <location>
        <position position="1"/>
    </location>
</feature>
<dbReference type="Gene3D" id="3.60.21.10">
    <property type="match status" value="1"/>
</dbReference>
<name>A0A381SD28_9ZZZZ</name>
<evidence type="ECO:0000313" key="2">
    <source>
        <dbReference type="EMBL" id="SVA01992.1"/>
    </source>
</evidence>
<feature type="domain" description="Calcineurin-like phosphoesterase" evidence="1">
    <location>
        <begin position="141"/>
        <end position="322"/>
    </location>
</feature>
<gene>
    <name evidence="2" type="ORF">METZ01_LOCUS54846</name>
</gene>
<organism evidence="2">
    <name type="scientific">marine metagenome</name>
    <dbReference type="NCBI Taxonomy" id="408172"/>
    <lineage>
        <taxon>unclassified sequences</taxon>
        <taxon>metagenomes</taxon>
        <taxon>ecological metagenomes</taxon>
    </lineage>
</organism>
<dbReference type="GO" id="GO:0016787">
    <property type="term" value="F:hydrolase activity"/>
    <property type="evidence" value="ECO:0007669"/>
    <property type="project" value="InterPro"/>
</dbReference>
<evidence type="ECO:0000259" key="1">
    <source>
        <dbReference type="Pfam" id="PF00149"/>
    </source>
</evidence>
<dbReference type="PANTHER" id="PTHR43143:SF1">
    <property type="entry name" value="SERINE_THREONINE-PROTEIN PHOSPHATASE CPPED1"/>
    <property type="match status" value="1"/>
</dbReference>
<dbReference type="Pfam" id="PF00149">
    <property type="entry name" value="Metallophos"/>
    <property type="match status" value="1"/>
</dbReference>
<protein>
    <recommendedName>
        <fullName evidence="1">Calcineurin-like phosphoesterase domain-containing protein</fullName>
    </recommendedName>
</protein>
<dbReference type="EMBL" id="UINC01002959">
    <property type="protein sequence ID" value="SVA01992.1"/>
    <property type="molecule type" value="Genomic_DNA"/>
</dbReference>
<dbReference type="PANTHER" id="PTHR43143">
    <property type="entry name" value="METALLOPHOSPHOESTERASE, CALCINEURIN SUPERFAMILY"/>
    <property type="match status" value="1"/>
</dbReference>
<dbReference type="InterPro" id="IPR051918">
    <property type="entry name" value="STPP_CPPED1"/>
</dbReference>
<dbReference type="InterPro" id="IPR029052">
    <property type="entry name" value="Metallo-depent_PP-like"/>
</dbReference>
<proteinExistence type="predicted"/>
<dbReference type="InterPro" id="IPR004843">
    <property type="entry name" value="Calcineurin-like_PHP"/>
</dbReference>
<accession>A0A381SD28</accession>
<reference evidence="2" key="1">
    <citation type="submission" date="2018-05" db="EMBL/GenBank/DDBJ databases">
        <authorList>
            <person name="Lanie J.A."/>
            <person name="Ng W.-L."/>
            <person name="Kazmierczak K.M."/>
            <person name="Andrzejewski T.M."/>
            <person name="Davidsen T.M."/>
            <person name="Wayne K.J."/>
            <person name="Tettelin H."/>
            <person name="Glass J.I."/>
            <person name="Rusch D."/>
            <person name="Podicherti R."/>
            <person name="Tsui H.-C.T."/>
            <person name="Winkler M.E."/>
        </authorList>
    </citation>
    <scope>NUCLEOTIDE SEQUENCE</scope>
</reference>
<dbReference type="AlphaFoldDB" id="A0A381SD28"/>